<dbReference type="PANTHER" id="PTHR43605">
    <property type="entry name" value="ACYL-COENZYME A SYNTHETASE"/>
    <property type="match status" value="1"/>
</dbReference>
<dbReference type="Proteomes" id="UP000199494">
    <property type="component" value="Unassembled WGS sequence"/>
</dbReference>
<dbReference type="Gene3D" id="3.30.300.30">
    <property type="match status" value="1"/>
</dbReference>
<keyword evidence="8" id="KW-1185">Reference proteome</keyword>
<evidence type="ECO:0000256" key="4">
    <source>
        <dbReference type="ARBA" id="ARBA00022840"/>
    </source>
</evidence>
<evidence type="ECO:0000259" key="6">
    <source>
        <dbReference type="Pfam" id="PF13193"/>
    </source>
</evidence>
<dbReference type="OrthoDB" id="9803968at2"/>
<organism evidence="7 8">
    <name type="scientific">Prauserella marina</name>
    <dbReference type="NCBI Taxonomy" id="530584"/>
    <lineage>
        <taxon>Bacteria</taxon>
        <taxon>Bacillati</taxon>
        <taxon>Actinomycetota</taxon>
        <taxon>Actinomycetes</taxon>
        <taxon>Pseudonocardiales</taxon>
        <taxon>Pseudonocardiaceae</taxon>
        <taxon>Prauserella</taxon>
    </lineage>
</organism>
<feature type="domain" description="AMP-dependent synthetase/ligase" evidence="5">
    <location>
        <begin position="51"/>
        <end position="393"/>
    </location>
</feature>
<dbReference type="EMBL" id="FMZE01000012">
    <property type="protein sequence ID" value="SDD77826.1"/>
    <property type="molecule type" value="Genomic_DNA"/>
</dbReference>
<gene>
    <name evidence="7" type="ORF">SAMN05421630_112108</name>
</gene>
<reference evidence="7 8" key="1">
    <citation type="submission" date="2016-10" db="EMBL/GenBank/DDBJ databases">
        <authorList>
            <person name="de Groot N.N."/>
        </authorList>
    </citation>
    <scope>NUCLEOTIDE SEQUENCE [LARGE SCALE GENOMIC DNA]</scope>
    <source>
        <strain evidence="7 8">CGMCC 4.5506</strain>
    </source>
</reference>
<dbReference type="InterPro" id="IPR051087">
    <property type="entry name" value="Mitochondrial_ACSM"/>
</dbReference>
<keyword evidence="3" id="KW-0547">Nucleotide-binding</keyword>
<sequence length="553" mass="59251">MVDTKAVPLSEGQDDEYGAEFAAPGACAAELLCDRHAGTTVAFRVVEPDLSFRDLTFAELEARSRRVAAALAARGVGRGDAVGVLMGKSAELPSVLLGLWRLGAVHVPLFTAFARNAIELRLTGSSAAVVIADADQVGKLEGEPDAPLPPWQVIQVGGRRPETAGWHLLDDLVAEAPEPGAAESERVGADGTLILLFTSGTTGTPKAVPVPLRALASMRRYLLDALDLRDDDVYWNAADPGWAYGLYYAILGPLALGRTSILLRAGFSAPVTWDLLDRFQVTNFAAAPTIYRALRAEPSASQAPTRLRCASSAGEPLTPEVVSWSRGALGTEVRDHYGQTELGMVAGNAWREELRAPVVSGSMGYSLPGWSCAVLAEDSDEQAPPGIVGRLAVDVRDSPLMWFPGYAGAPERTAERYTPDGRWYLTGDTAARDAEGRLYFSSRDDDVIIMAGYRIGPFDVESVLVTHESVAEAAVVGAPDPLRGEVIEAYVVLKRGIEGSPELEAELQRLVKSEYAAHAYPRRVHVVGELPKTPSGKIQRYVLRALAKETEPG</sequence>
<feature type="domain" description="AMP-binding enzyme C-terminal" evidence="6">
    <location>
        <begin position="460"/>
        <end position="537"/>
    </location>
</feature>
<dbReference type="KEGG" id="pmad:BAY61_21925"/>
<dbReference type="GO" id="GO:0016405">
    <property type="term" value="F:CoA-ligase activity"/>
    <property type="evidence" value="ECO:0007669"/>
    <property type="project" value="UniProtKB-ARBA"/>
</dbReference>
<dbReference type="Gene3D" id="3.40.50.12780">
    <property type="entry name" value="N-terminal domain of ligase-like"/>
    <property type="match status" value="1"/>
</dbReference>
<evidence type="ECO:0000256" key="2">
    <source>
        <dbReference type="ARBA" id="ARBA00022598"/>
    </source>
</evidence>
<dbReference type="InterPro" id="IPR000873">
    <property type="entry name" value="AMP-dep_synth/lig_dom"/>
</dbReference>
<dbReference type="GO" id="GO:0004321">
    <property type="term" value="F:fatty-acyl-CoA synthase activity"/>
    <property type="evidence" value="ECO:0007669"/>
    <property type="project" value="TreeGrafter"/>
</dbReference>
<dbReference type="STRING" id="530584.SAMN05421630_112108"/>
<evidence type="ECO:0000313" key="8">
    <source>
        <dbReference type="Proteomes" id="UP000199494"/>
    </source>
</evidence>
<dbReference type="InterPro" id="IPR045851">
    <property type="entry name" value="AMP-bd_C_sf"/>
</dbReference>
<dbReference type="Pfam" id="PF13193">
    <property type="entry name" value="AMP-binding_C"/>
    <property type="match status" value="1"/>
</dbReference>
<keyword evidence="2" id="KW-0436">Ligase</keyword>
<dbReference type="SUPFAM" id="SSF56801">
    <property type="entry name" value="Acetyl-CoA synthetase-like"/>
    <property type="match status" value="1"/>
</dbReference>
<dbReference type="InterPro" id="IPR042099">
    <property type="entry name" value="ANL_N_sf"/>
</dbReference>
<evidence type="ECO:0000256" key="1">
    <source>
        <dbReference type="ARBA" id="ARBA00006432"/>
    </source>
</evidence>
<dbReference type="AlphaFoldDB" id="A0A222VU01"/>
<dbReference type="Pfam" id="PF00501">
    <property type="entry name" value="AMP-binding"/>
    <property type="match status" value="1"/>
</dbReference>
<name>A0A222VU01_9PSEU</name>
<accession>A0A222VU01</accession>
<dbReference type="GO" id="GO:0006637">
    <property type="term" value="P:acyl-CoA metabolic process"/>
    <property type="evidence" value="ECO:0007669"/>
    <property type="project" value="TreeGrafter"/>
</dbReference>
<protein>
    <submittedName>
        <fullName evidence="7">Acetyl-CoA synthetase</fullName>
    </submittedName>
</protein>
<dbReference type="GO" id="GO:0005524">
    <property type="term" value="F:ATP binding"/>
    <property type="evidence" value="ECO:0007669"/>
    <property type="project" value="UniProtKB-KW"/>
</dbReference>
<dbReference type="InterPro" id="IPR025110">
    <property type="entry name" value="AMP-bd_C"/>
</dbReference>
<evidence type="ECO:0000313" key="7">
    <source>
        <dbReference type="EMBL" id="SDD77826.1"/>
    </source>
</evidence>
<keyword evidence="4" id="KW-0067">ATP-binding</keyword>
<dbReference type="PROSITE" id="PS00455">
    <property type="entry name" value="AMP_BINDING"/>
    <property type="match status" value="1"/>
</dbReference>
<dbReference type="PANTHER" id="PTHR43605:SF10">
    <property type="entry name" value="ACYL-COA SYNTHETASE MEDIUM CHAIN FAMILY MEMBER 3"/>
    <property type="match status" value="1"/>
</dbReference>
<dbReference type="GO" id="GO:0015645">
    <property type="term" value="F:fatty acid ligase activity"/>
    <property type="evidence" value="ECO:0007669"/>
    <property type="project" value="TreeGrafter"/>
</dbReference>
<comment type="similarity">
    <text evidence="1">Belongs to the ATP-dependent AMP-binding enzyme family.</text>
</comment>
<evidence type="ECO:0000259" key="5">
    <source>
        <dbReference type="Pfam" id="PF00501"/>
    </source>
</evidence>
<dbReference type="GO" id="GO:0006633">
    <property type="term" value="P:fatty acid biosynthetic process"/>
    <property type="evidence" value="ECO:0007669"/>
    <property type="project" value="TreeGrafter"/>
</dbReference>
<dbReference type="RefSeq" id="WP_091809664.1">
    <property type="nucleotide sequence ID" value="NZ_CP016353.1"/>
</dbReference>
<proteinExistence type="inferred from homology"/>
<dbReference type="InterPro" id="IPR020845">
    <property type="entry name" value="AMP-binding_CS"/>
</dbReference>
<evidence type="ECO:0000256" key="3">
    <source>
        <dbReference type="ARBA" id="ARBA00022741"/>
    </source>
</evidence>